<organism evidence="5 6">
    <name type="scientific">Lolliginicoccus lacisalsi</name>
    <dbReference type="NCBI Taxonomy" id="2742202"/>
    <lineage>
        <taxon>Bacteria</taxon>
        <taxon>Bacillati</taxon>
        <taxon>Actinomycetota</taxon>
        <taxon>Actinomycetes</taxon>
        <taxon>Mycobacteriales</taxon>
        <taxon>Hoyosellaceae</taxon>
        <taxon>Lolliginicoccus</taxon>
    </lineage>
</organism>
<dbReference type="CDD" id="cd13530">
    <property type="entry name" value="PBP2_peptides_like"/>
    <property type="match status" value="1"/>
</dbReference>
<evidence type="ECO:0000313" key="5">
    <source>
        <dbReference type="EMBL" id="MBD8506054.1"/>
    </source>
</evidence>
<evidence type="ECO:0000259" key="4">
    <source>
        <dbReference type="SMART" id="SM00062"/>
    </source>
</evidence>
<keyword evidence="1 3" id="KW-0732">Signal</keyword>
<dbReference type="InterPro" id="IPR001638">
    <property type="entry name" value="Solute-binding_3/MltF_N"/>
</dbReference>
<dbReference type="Gene3D" id="3.40.190.10">
    <property type="entry name" value="Periplasmic binding protein-like II"/>
    <property type="match status" value="2"/>
</dbReference>
<reference evidence="5" key="1">
    <citation type="submission" date="2020-09" db="EMBL/GenBank/DDBJ databases">
        <title>Hoyosella lacisalsi sp. nov., a halotolerant actinobacterium isolated from soil of Lake Gudzhirganskoe.</title>
        <authorList>
            <person name="Yang Q."/>
            <person name="Guo P.Y."/>
            <person name="Liu S.W."/>
            <person name="Li F.N."/>
            <person name="Sun C.H."/>
        </authorList>
    </citation>
    <scope>NUCLEOTIDE SEQUENCE</scope>
    <source>
        <strain evidence="5">G463</strain>
    </source>
</reference>
<name>A0A927JBC2_9ACTN</name>
<sequence>MPTPSRRLAAAPLAALALVAASCGSSTPEPEEEFEQTPQGSLRLPNEDAGTIPARCGPGGGRTVAPEALTIAVDDPAFAPWIIDNDPASGQGFEGAIARSVADTLGYSPEATVFVRVPFDEALEAGPKDFDFAINQFSIMGERRENVDFSAPYYAVAQAVVALEGTPAAAATTMDDLEDLAIGADSSSTSMYAAEHSIEPGTDPVGYASVADAASALASGEIDALVADLPTAVRIANDQLAGGVVVGRFPAPNEVTEFLGLVLEKDSDFTECASLALQKLHHEGALEELAHVWLTDHEDVPVLTR</sequence>
<feature type="region of interest" description="Disordered" evidence="2">
    <location>
        <begin position="24"/>
        <end position="51"/>
    </location>
</feature>
<evidence type="ECO:0000256" key="1">
    <source>
        <dbReference type="ARBA" id="ARBA00022729"/>
    </source>
</evidence>
<keyword evidence="6" id="KW-1185">Reference proteome</keyword>
<evidence type="ECO:0000313" key="6">
    <source>
        <dbReference type="Proteomes" id="UP000642993"/>
    </source>
</evidence>
<evidence type="ECO:0000256" key="2">
    <source>
        <dbReference type="SAM" id="MobiDB-lite"/>
    </source>
</evidence>
<dbReference type="PANTHER" id="PTHR35936:SF19">
    <property type="entry name" value="AMINO-ACID-BINDING PROTEIN YXEM-RELATED"/>
    <property type="match status" value="1"/>
</dbReference>
<feature type="chain" id="PRO_5038710918" evidence="3">
    <location>
        <begin position="21"/>
        <end position="305"/>
    </location>
</feature>
<dbReference type="PANTHER" id="PTHR35936">
    <property type="entry name" value="MEMBRANE-BOUND LYTIC MUREIN TRANSGLYCOSYLASE F"/>
    <property type="match status" value="1"/>
</dbReference>
<comment type="caution">
    <text evidence="5">The sequence shown here is derived from an EMBL/GenBank/DDBJ whole genome shotgun (WGS) entry which is preliminary data.</text>
</comment>
<dbReference type="PROSITE" id="PS51257">
    <property type="entry name" value="PROKAR_LIPOPROTEIN"/>
    <property type="match status" value="1"/>
</dbReference>
<dbReference type="RefSeq" id="WP_192038534.1">
    <property type="nucleotide sequence ID" value="NZ_JACYWE010000003.1"/>
</dbReference>
<accession>A0A927JBC2</accession>
<dbReference type="Pfam" id="PF00497">
    <property type="entry name" value="SBP_bac_3"/>
    <property type="match status" value="1"/>
</dbReference>
<gene>
    <name evidence="5" type="ORF">HT102_06105</name>
</gene>
<dbReference type="Proteomes" id="UP000642993">
    <property type="component" value="Unassembled WGS sequence"/>
</dbReference>
<feature type="signal peptide" evidence="3">
    <location>
        <begin position="1"/>
        <end position="20"/>
    </location>
</feature>
<feature type="domain" description="Solute-binding protein family 3/N-terminal" evidence="4">
    <location>
        <begin position="68"/>
        <end position="297"/>
    </location>
</feature>
<dbReference type="EMBL" id="JACYWE010000003">
    <property type="protein sequence ID" value="MBD8506054.1"/>
    <property type="molecule type" value="Genomic_DNA"/>
</dbReference>
<dbReference type="SMART" id="SM00062">
    <property type="entry name" value="PBPb"/>
    <property type="match status" value="1"/>
</dbReference>
<dbReference type="SUPFAM" id="SSF53850">
    <property type="entry name" value="Periplasmic binding protein-like II"/>
    <property type="match status" value="1"/>
</dbReference>
<dbReference type="AlphaFoldDB" id="A0A927JBC2"/>
<evidence type="ECO:0000256" key="3">
    <source>
        <dbReference type="SAM" id="SignalP"/>
    </source>
</evidence>
<protein>
    <submittedName>
        <fullName evidence="5">Amino acid ABC transporter substrate-binding protein</fullName>
    </submittedName>
</protein>
<proteinExistence type="predicted"/>